<evidence type="ECO:0000256" key="1">
    <source>
        <dbReference type="SAM" id="Phobius"/>
    </source>
</evidence>
<sequence length="66" mass="7751">MHNLAILAVVLGVLGFIGFIWQALRLPRQQRSIKNVFTVYGSWIVNPVSWLFIISLILVFYVYWNR</sequence>
<keyword evidence="3" id="KW-1185">Reference proteome</keyword>
<organism evidence="2 3">
    <name type="scientific">Loigolactobacillus jiayinensis</name>
    <dbReference type="NCBI Taxonomy" id="2486016"/>
    <lineage>
        <taxon>Bacteria</taxon>
        <taxon>Bacillati</taxon>
        <taxon>Bacillota</taxon>
        <taxon>Bacilli</taxon>
        <taxon>Lactobacillales</taxon>
        <taxon>Lactobacillaceae</taxon>
        <taxon>Loigolactobacillus</taxon>
    </lineage>
</organism>
<feature type="transmembrane region" description="Helical" evidence="1">
    <location>
        <begin position="36"/>
        <end position="64"/>
    </location>
</feature>
<keyword evidence="1" id="KW-1133">Transmembrane helix</keyword>
<evidence type="ECO:0000313" key="2">
    <source>
        <dbReference type="EMBL" id="MFC6170984.1"/>
    </source>
</evidence>
<gene>
    <name evidence="2" type="ORF">ACFQGP_10450</name>
</gene>
<accession>A0ABW1RGS7</accession>
<proteinExistence type="predicted"/>
<keyword evidence="1" id="KW-0472">Membrane</keyword>
<name>A0ABW1RGS7_9LACO</name>
<comment type="caution">
    <text evidence="2">The sequence shown here is derived from an EMBL/GenBank/DDBJ whole genome shotgun (WGS) entry which is preliminary data.</text>
</comment>
<evidence type="ECO:0000313" key="3">
    <source>
        <dbReference type="Proteomes" id="UP001596289"/>
    </source>
</evidence>
<reference evidence="3" key="1">
    <citation type="journal article" date="2019" name="Int. J. Syst. Evol. Microbiol.">
        <title>The Global Catalogue of Microorganisms (GCM) 10K type strain sequencing project: providing services to taxonomists for standard genome sequencing and annotation.</title>
        <authorList>
            <consortium name="The Broad Institute Genomics Platform"/>
            <consortium name="The Broad Institute Genome Sequencing Center for Infectious Disease"/>
            <person name="Wu L."/>
            <person name="Ma J."/>
        </authorList>
    </citation>
    <scope>NUCLEOTIDE SEQUENCE [LARGE SCALE GENOMIC DNA]</scope>
    <source>
        <strain evidence="3">CCM 8904</strain>
    </source>
</reference>
<feature type="transmembrane region" description="Helical" evidence="1">
    <location>
        <begin position="6"/>
        <end position="24"/>
    </location>
</feature>
<dbReference type="EMBL" id="JBHSSL010000079">
    <property type="protein sequence ID" value="MFC6170984.1"/>
    <property type="molecule type" value="Genomic_DNA"/>
</dbReference>
<dbReference type="Proteomes" id="UP001596289">
    <property type="component" value="Unassembled WGS sequence"/>
</dbReference>
<dbReference type="RefSeq" id="WP_125554377.1">
    <property type="nucleotide sequence ID" value="NZ_JBHSSL010000079.1"/>
</dbReference>
<protein>
    <submittedName>
        <fullName evidence="2">Uncharacterized protein</fullName>
    </submittedName>
</protein>
<keyword evidence="1" id="KW-0812">Transmembrane</keyword>